<keyword evidence="1" id="KW-0812">Transmembrane</keyword>
<name>A0AAV0SRI9_9STRA</name>
<reference evidence="2" key="1">
    <citation type="submission" date="2022-12" db="EMBL/GenBank/DDBJ databases">
        <authorList>
            <person name="Webb A."/>
        </authorList>
    </citation>
    <scope>NUCLEOTIDE SEQUENCE</scope>
    <source>
        <strain evidence="2">Pf2</strain>
    </source>
</reference>
<proteinExistence type="predicted"/>
<keyword evidence="1" id="KW-1133">Transmembrane helix</keyword>
<feature type="transmembrane region" description="Helical" evidence="1">
    <location>
        <begin position="16"/>
        <end position="39"/>
    </location>
</feature>
<evidence type="ECO:0000313" key="2">
    <source>
        <dbReference type="EMBL" id="CAI5706617.1"/>
    </source>
</evidence>
<comment type="caution">
    <text evidence="2">The sequence shown here is derived from an EMBL/GenBank/DDBJ whole genome shotgun (WGS) entry which is preliminary data.</text>
</comment>
<evidence type="ECO:0000256" key="1">
    <source>
        <dbReference type="SAM" id="Phobius"/>
    </source>
</evidence>
<feature type="transmembrane region" description="Helical" evidence="1">
    <location>
        <begin position="51"/>
        <end position="72"/>
    </location>
</feature>
<evidence type="ECO:0000313" key="3">
    <source>
        <dbReference type="Proteomes" id="UP001159659"/>
    </source>
</evidence>
<dbReference type="AlphaFoldDB" id="A0AAV0SRI9"/>
<protein>
    <submittedName>
        <fullName evidence="2">Uncharacterized protein</fullName>
    </submittedName>
</protein>
<dbReference type="EMBL" id="CANTFK010000107">
    <property type="protein sequence ID" value="CAI5706617.1"/>
    <property type="molecule type" value="Genomic_DNA"/>
</dbReference>
<accession>A0AAV0SRI9</accession>
<dbReference type="Proteomes" id="UP001159659">
    <property type="component" value="Unassembled WGS sequence"/>
</dbReference>
<sequence length="146" mass="16581">MTRAASFLSLGVMRNLLNRAALCLFFSLVLFQTLLWLDIANPKISRRSKRIWITFIVANGLFYVTVLGLSVLHEAKVMEAHETQTKLKQSTLWTGVMPVLLIATGSFGSSLGLVYSTWKMRLRVERVLKPSGDGLRRRLDERVEKN</sequence>
<keyword evidence="1" id="KW-0472">Membrane</keyword>
<organism evidence="2 3">
    <name type="scientific">Peronospora farinosa</name>
    <dbReference type="NCBI Taxonomy" id="134698"/>
    <lineage>
        <taxon>Eukaryota</taxon>
        <taxon>Sar</taxon>
        <taxon>Stramenopiles</taxon>
        <taxon>Oomycota</taxon>
        <taxon>Peronosporomycetes</taxon>
        <taxon>Peronosporales</taxon>
        <taxon>Peronosporaceae</taxon>
        <taxon>Peronospora</taxon>
    </lineage>
</organism>
<feature type="transmembrane region" description="Helical" evidence="1">
    <location>
        <begin position="92"/>
        <end position="116"/>
    </location>
</feature>
<gene>
    <name evidence="2" type="ORF">PFR002_LOCUS1120</name>
</gene>